<dbReference type="EMBL" id="JAQQAF010000001">
    <property type="protein sequence ID" value="KAJ8509807.1"/>
    <property type="molecule type" value="Genomic_DNA"/>
</dbReference>
<protein>
    <submittedName>
        <fullName evidence="3">Uncharacterized protein</fullName>
    </submittedName>
</protein>
<feature type="region of interest" description="Disordered" evidence="1">
    <location>
        <begin position="1"/>
        <end position="29"/>
    </location>
</feature>
<dbReference type="Proteomes" id="UP001222027">
    <property type="component" value="Unassembled WGS sequence"/>
</dbReference>
<evidence type="ECO:0000256" key="2">
    <source>
        <dbReference type="SAM" id="Phobius"/>
    </source>
</evidence>
<keyword evidence="2" id="KW-0812">Transmembrane</keyword>
<dbReference type="AlphaFoldDB" id="A0AAV8RSP3"/>
<evidence type="ECO:0000313" key="3">
    <source>
        <dbReference type="EMBL" id="KAJ8509807.1"/>
    </source>
</evidence>
<evidence type="ECO:0000256" key="1">
    <source>
        <dbReference type="SAM" id="MobiDB-lite"/>
    </source>
</evidence>
<sequence>MIAKGGNGRESDSDGQDRGPPKPSNKTSSLPLVPLQFALYLLSLLLKFSGGRRKWLLLLAPCPQSALWVLLLVFMPTRPLLKSSPSSLHLLPYLLVHQAAEGRTC</sequence>
<keyword evidence="2" id="KW-0472">Membrane</keyword>
<reference evidence="3 4" key="1">
    <citation type="submission" date="2022-12" db="EMBL/GenBank/DDBJ databases">
        <title>Chromosome-scale assembly of the Ensete ventricosum genome.</title>
        <authorList>
            <person name="Dussert Y."/>
            <person name="Stocks J."/>
            <person name="Wendawek A."/>
            <person name="Woldeyes F."/>
            <person name="Nichols R.A."/>
            <person name="Borrell J.S."/>
        </authorList>
    </citation>
    <scope>NUCLEOTIDE SEQUENCE [LARGE SCALE GENOMIC DNA]</scope>
    <source>
        <strain evidence="4">cv. Maze</strain>
        <tissue evidence="3">Seeds</tissue>
    </source>
</reference>
<evidence type="ECO:0000313" key="4">
    <source>
        <dbReference type="Proteomes" id="UP001222027"/>
    </source>
</evidence>
<feature type="transmembrane region" description="Helical" evidence="2">
    <location>
        <begin position="55"/>
        <end position="75"/>
    </location>
</feature>
<keyword evidence="4" id="KW-1185">Reference proteome</keyword>
<proteinExistence type="predicted"/>
<gene>
    <name evidence="3" type="ORF">OPV22_000241</name>
</gene>
<accession>A0AAV8RSP3</accession>
<comment type="caution">
    <text evidence="3">The sequence shown here is derived from an EMBL/GenBank/DDBJ whole genome shotgun (WGS) entry which is preliminary data.</text>
</comment>
<organism evidence="3 4">
    <name type="scientific">Ensete ventricosum</name>
    <name type="common">Abyssinian banana</name>
    <name type="synonym">Musa ensete</name>
    <dbReference type="NCBI Taxonomy" id="4639"/>
    <lineage>
        <taxon>Eukaryota</taxon>
        <taxon>Viridiplantae</taxon>
        <taxon>Streptophyta</taxon>
        <taxon>Embryophyta</taxon>
        <taxon>Tracheophyta</taxon>
        <taxon>Spermatophyta</taxon>
        <taxon>Magnoliopsida</taxon>
        <taxon>Liliopsida</taxon>
        <taxon>Zingiberales</taxon>
        <taxon>Musaceae</taxon>
        <taxon>Ensete</taxon>
    </lineage>
</organism>
<keyword evidence="2" id="KW-1133">Transmembrane helix</keyword>
<name>A0AAV8RSP3_ENSVE</name>
<feature type="compositionally biased region" description="Basic and acidic residues" evidence="1">
    <location>
        <begin position="7"/>
        <end position="20"/>
    </location>
</feature>